<evidence type="ECO:0000313" key="4">
    <source>
        <dbReference type="Proteomes" id="UP001634007"/>
    </source>
</evidence>
<dbReference type="Pfam" id="PF03080">
    <property type="entry name" value="Neprosin"/>
    <property type="match status" value="1"/>
</dbReference>
<dbReference type="AlphaFoldDB" id="A0ABD3KGY3"/>
<feature type="domain" description="Neprosin PEP catalytic" evidence="2">
    <location>
        <begin position="188"/>
        <end position="431"/>
    </location>
</feature>
<sequence>MDSSPEQQLLFHARASTKTHCLDQPRSITGAPTSTSDHTWCLVRIARMESKLVLLLLFSLLCRQVKSSSLEEDLQIEEKLRRLNKPAVKTIQTEYGDSYDCVDFHKQPAFDHPLLKNHSFHFNMRPSSRPKRSTNLERSSASGVKSASIKRLDCPIGTVPIRRTSKEELIAAKMQAKVLALNADPNTQESPGNHFAVVRTKFDSGRRYDGGGMISTVEKPPCQGSQYTGGRIKISSLAEYIQAGWIVNPSLYSDDQTHLFILTGASCFNTQCGFVLVCADHPVDAVLQPVSQNPKPVYTYNFFIYRDPLSGSWWLELGEDYSPVGFWPKALFAERGFPHVGLRDLATHVEWGGLVYSPLDIPSPPMGRATEPHDEASCWDMTTINGNHETEAAGDTETYVDQDKYYGVEDLGHQDAPLHRAMKYGGAGGATGA</sequence>
<dbReference type="EMBL" id="JBJKBG010000005">
    <property type="protein sequence ID" value="KAL3738114.1"/>
    <property type="molecule type" value="Genomic_DNA"/>
</dbReference>
<feature type="region of interest" description="Disordered" evidence="1">
    <location>
        <begin position="121"/>
        <end position="142"/>
    </location>
</feature>
<dbReference type="Gene3D" id="3.90.1320.10">
    <property type="entry name" value="Outer-capsid protein sigma 3, large lobe"/>
    <property type="match status" value="1"/>
</dbReference>
<protein>
    <recommendedName>
        <fullName evidence="2">Neprosin PEP catalytic domain-containing protein</fullName>
    </recommendedName>
</protein>
<dbReference type="PANTHER" id="PTHR31589">
    <property type="entry name" value="PROTEIN, PUTATIVE (DUF239)-RELATED-RELATED"/>
    <property type="match status" value="1"/>
</dbReference>
<dbReference type="PANTHER" id="PTHR31589:SF223">
    <property type="entry name" value="PROTEIN, PUTATIVE (DUF239)-RELATED"/>
    <property type="match status" value="1"/>
</dbReference>
<name>A0ABD3KGY3_EUCGL</name>
<evidence type="ECO:0000313" key="3">
    <source>
        <dbReference type="EMBL" id="KAL3738114.1"/>
    </source>
</evidence>
<dbReference type="Proteomes" id="UP001634007">
    <property type="component" value="Unassembled WGS sequence"/>
</dbReference>
<keyword evidence="4" id="KW-1185">Reference proteome</keyword>
<gene>
    <name evidence="3" type="ORF">ACJRO7_019619</name>
</gene>
<proteinExistence type="predicted"/>
<dbReference type="InterPro" id="IPR025521">
    <property type="entry name" value="Neprosin_propep"/>
</dbReference>
<dbReference type="PROSITE" id="PS52045">
    <property type="entry name" value="NEPROSIN_PEP_CD"/>
    <property type="match status" value="1"/>
</dbReference>
<evidence type="ECO:0000259" key="2">
    <source>
        <dbReference type="PROSITE" id="PS52045"/>
    </source>
</evidence>
<organism evidence="3 4">
    <name type="scientific">Eucalyptus globulus</name>
    <name type="common">Tasmanian blue gum</name>
    <dbReference type="NCBI Taxonomy" id="34317"/>
    <lineage>
        <taxon>Eukaryota</taxon>
        <taxon>Viridiplantae</taxon>
        <taxon>Streptophyta</taxon>
        <taxon>Embryophyta</taxon>
        <taxon>Tracheophyta</taxon>
        <taxon>Spermatophyta</taxon>
        <taxon>Magnoliopsida</taxon>
        <taxon>eudicotyledons</taxon>
        <taxon>Gunneridae</taxon>
        <taxon>Pentapetalae</taxon>
        <taxon>rosids</taxon>
        <taxon>malvids</taxon>
        <taxon>Myrtales</taxon>
        <taxon>Myrtaceae</taxon>
        <taxon>Myrtoideae</taxon>
        <taxon>Eucalypteae</taxon>
        <taxon>Eucalyptus</taxon>
    </lineage>
</organism>
<comment type="caution">
    <text evidence="3">The sequence shown here is derived from an EMBL/GenBank/DDBJ whole genome shotgun (WGS) entry which is preliminary data.</text>
</comment>
<dbReference type="Pfam" id="PF14365">
    <property type="entry name" value="Neprosin_AP"/>
    <property type="match status" value="1"/>
</dbReference>
<dbReference type="InterPro" id="IPR004314">
    <property type="entry name" value="Neprosin"/>
</dbReference>
<evidence type="ECO:0000256" key="1">
    <source>
        <dbReference type="SAM" id="MobiDB-lite"/>
    </source>
</evidence>
<dbReference type="InterPro" id="IPR053168">
    <property type="entry name" value="Glutamic_endopeptidase"/>
</dbReference>
<reference evidence="3 4" key="1">
    <citation type="submission" date="2024-11" db="EMBL/GenBank/DDBJ databases">
        <title>Chromosome-level genome assembly of Eucalyptus globulus Labill. provides insights into its genome evolution.</title>
        <authorList>
            <person name="Li X."/>
        </authorList>
    </citation>
    <scope>NUCLEOTIDE SEQUENCE [LARGE SCALE GENOMIC DNA]</scope>
    <source>
        <strain evidence="3">CL2024</strain>
        <tissue evidence="3">Fresh tender leaves</tissue>
    </source>
</reference>
<accession>A0ABD3KGY3</accession>